<dbReference type="AlphaFoldDB" id="A0AAV4WYG1"/>
<gene>
    <name evidence="1" type="ORF">CDAR_420141</name>
</gene>
<name>A0AAV4WYG1_9ARAC</name>
<keyword evidence="2" id="KW-1185">Reference proteome</keyword>
<proteinExistence type="predicted"/>
<reference evidence="1 2" key="1">
    <citation type="submission" date="2021-06" db="EMBL/GenBank/DDBJ databases">
        <title>Caerostris darwini draft genome.</title>
        <authorList>
            <person name="Kono N."/>
            <person name="Arakawa K."/>
        </authorList>
    </citation>
    <scope>NUCLEOTIDE SEQUENCE [LARGE SCALE GENOMIC DNA]</scope>
</reference>
<accession>A0AAV4WYG1</accession>
<evidence type="ECO:0000313" key="2">
    <source>
        <dbReference type="Proteomes" id="UP001054837"/>
    </source>
</evidence>
<dbReference type="Proteomes" id="UP001054837">
    <property type="component" value="Unassembled WGS sequence"/>
</dbReference>
<organism evidence="1 2">
    <name type="scientific">Caerostris darwini</name>
    <dbReference type="NCBI Taxonomy" id="1538125"/>
    <lineage>
        <taxon>Eukaryota</taxon>
        <taxon>Metazoa</taxon>
        <taxon>Ecdysozoa</taxon>
        <taxon>Arthropoda</taxon>
        <taxon>Chelicerata</taxon>
        <taxon>Arachnida</taxon>
        <taxon>Araneae</taxon>
        <taxon>Araneomorphae</taxon>
        <taxon>Entelegynae</taxon>
        <taxon>Araneoidea</taxon>
        <taxon>Araneidae</taxon>
        <taxon>Caerostris</taxon>
    </lineage>
</organism>
<dbReference type="EMBL" id="BPLQ01015231">
    <property type="protein sequence ID" value="GIY86568.1"/>
    <property type="molecule type" value="Genomic_DNA"/>
</dbReference>
<sequence length="108" mass="12264">MSQQTCRKTLTIRGGKTTTWIWERCNYKHGENSYNGTEANHCTQFSMEKMSLAQIGTPEVHNGEGQMSLYKWKKDAHYKMGKTLTIGGGKCHYINEKIITTSTGKTLQ</sequence>
<comment type="caution">
    <text evidence="1">The sequence shown here is derived from an EMBL/GenBank/DDBJ whole genome shotgun (WGS) entry which is preliminary data.</text>
</comment>
<evidence type="ECO:0000313" key="1">
    <source>
        <dbReference type="EMBL" id="GIY86568.1"/>
    </source>
</evidence>
<protein>
    <submittedName>
        <fullName evidence="1">Uncharacterized protein</fullName>
    </submittedName>
</protein>